<name>A0A9N8WQI0_9GLOM</name>
<accession>A0A9N8WQI0</accession>
<feature type="region of interest" description="Disordered" evidence="1">
    <location>
        <begin position="1"/>
        <end position="29"/>
    </location>
</feature>
<reference evidence="2" key="1">
    <citation type="submission" date="2021-06" db="EMBL/GenBank/DDBJ databases">
        <authorList>
            <person name="Kallberg Y."/>
            <person name="Tangrot J."/>
            <person name="Rosling A."/>
        </authorList>
    </citation>
    <scope>NUCLEOTIDE SEQUENCE</scope>
    <source>
        <strain evidence="2">MT106</strain>
    </source>
</reference>
<dbReference type="EMBL" id="CAJVPL010000391">
    <property type="protein sequence ID" value="CAG8491285.1"/>
    <property type="molecule type" value="Genomic_DNA"/>
</dbReference>
<dbReference type="AlphaFoldDB" id="A0A9N8WQI0"/>
<dbReference type="Proteomes" id="UP000789831">
    <property type="component" value="Unassembled WGS sequence"/>
</dbReference>
<comment type="caution">
    <text evidence="2">The sequence shown here is derived from an EMBL/GenBank/DDBJ whole genome shotgun (WGS) entry which is preliminary data.</text>
</comment>
<protein>
    <submittedName>
        <fullName evidence="2">6426_t:CDS:1</fullName>
    </submittedName>
</protein>
<gene>
    <name evidence="2" type="ORF">AGERDE_LOCUS3765</name>
</gene>
<feature type="compositionally biased region" description="Polar residues" evidence="1">
    <location>
        <begin position="19"/>
        <end position="28"/>
    </location>
</feature>
<evidence type="ECO:0000313" key="2">
    <source>
        <dbReference type="EMBL" id="CAG8491285.1"/>
    </source>
</evidence>
<sequence>MRAGRPRSKGQMPVAYRSLTPSRTSGNQEGFLRPNAILNDKRPSRSLPPIPAVYVIL</sequence>
<organism evidence="2 3">
    <name type="scientific">Ambispora gerdemannii</name>
    <dbReference type="NCBI Taxonomy" id="144530"/>
    <lineage>
        <taxon>Eukaryota</taxon>
        <taxon>Fungi</taxon>
        <taxon>Fungi incertae sedis</taxon>
        <taxon>Mucoromycota</taxon>
        <taxon>Glomeromycotina</taxon>
        <taxon>Glomeromycetes</taxon>
        <taxon>Archaeosporales</taxon>
        <taxon>Ambisporaceae</taxon>
        <taxon>Ambispora</taxon>
    </lineage>
</organism>
<evidence type="ECO:0000313" key="3">
    <source>
        <dbReference type="Proteomes" id="UP000789831"/>
    </source>
</evidence>
<proteinExistence type="predicted"/>
<keyword evidence="3" id="KW-1185">Reference proteome</keyword>
<evidence type="ECO:0000256" key="1">
    <source>
        <dbReference type="SAM" id="MobiDB-lite"/>
    </source>
</evidence>